<gene>
    <name evidence="1" type="ORF">BCUN_0593</name>
</gene>
<dbReference type="STRING" id="1688.BCUN_0593"/>
<dbReference type="RefSeq" id="WP_033515354.1">
    <property type="nucleotide sequence ID" value="NZ_JGYV01000001.1"/>
</dbReference>
<protein>
    <submittedName>
        <fullName evidence="1">Prophage replication protein</fullName>
    </submittedName>
</protein>
<comment type="caution">
    <text evidence="1">The sequence shown here is derived from an EMBL/GenBank/DDBJ whole genome shotgun (WGS) entry which is preliminary data.</text>
</comment>
<keyword evidence="2" id="KW-1185">Reference proteome</keyword>
<dbReference type="AlphaFoldDB" id="A0A087B4Z1"/>
<accession>A0A087B4Z1</accession>
<dbReference type="Pfam" id="PF04404">
    <property type="entry name" value="ERF"/>
    <property type="match status" value="1"/>
</dbReference>
<dbReference type="InterPro" id="IPR007499">
    <property type="entry name" value="ERF_bacteria_virus"/>
</dbReference>
<dbReference type="Proteomes" id="UP000029067">
    <property type="component" value="Unassembled WGS sequence"/>
</dbReference>
<name>A0A087B4Z1_9BIFI</name>
<reference evidence="1 2" key="1">
    <citation type="submission" date="2014-03" db="EMBL/GenBank/DDBJ databases">
        <title>Genomics of Bifidobacteria.</title>
        <authorList>
            <person name="Ventura M."/>
            <person name="Milani C."/>
            <person name="Lugli G.A."/>
        </authorList>
    </citation>
    <scope>NUCLEOTIDE SEQUENCE [LARGE SCALE GENOMIC DNA]</scope>
    <source>
        <strain evidence="1 2">LMG 10738</strain>
    </source>
</reference>
<proteinExistence type="predicted"/>
<evidence type="ECO:0000313" key="2">
    <source>
        <dbReference type="Proteomes" id="UP000029067"/>
    </source>
</evidence>
<dbReference type="OrthoDB" id="6154571at2"/>
<organism evidence="1 2">
    <name type="scientific">Bifidobacterium cuniculi</name>
    <dbReference type="NCBI Taxonomy" id="1688"/>
    <lineage>
        <taxon>Bacteria</taxon>
        <taxon>Bacillati</taxon>
        <taxon>Actinomycetota</taxon>
        <taxon>Actinomycetes</taxon>
        <taxon>Bifidobacteriales</taxon>
        <taxon>Bifidobacteriaceae</taxon>
        <taxon>Bifidobacterium</taxon>
    </lineage>
</organism>
<sequence>MPVIEENKRSDYGSYTDLSSLMAYVEKEMKLAVRFEVAAGTEDEPDMVVTYLKQLPSSPYVDWTGPLCPAPIIVGGGNRQVSPAQAYGSALTYAKRYSLQGACGLATSSDSTQFTDTQTRDVQLMSDETKERIDDLLDARSVPPGGEDRYLSGIVGSAVSYRTLTEPVAQRILDAYQKHLENTSNNNHKEMEA</sequence>
<evidence type="ECO:0000313" key="1">
    <source>
        <dbReference type="EMBL" id="KFI66091.1"/>
    </source>
</evidence>
<dbReference type="EMBL" id="JGYV01000001">
    <property type="protein sequence ID" value="KFI66091.1"/>
    <property type="molecule type" value="Genomic_DNA"/>
</dbReference>